<gene>
    <name evidence="2" type="ORF">F5X68DRAFT_261631</name>
</gene>
<feature type="region of interest" description="Disordered" evidence="1">
    <location>
        <begin position="321"/>
        <end position="349"/>
    </location>
</feature>
<comment type="caution">
    <text evidence="2">The sequence shown here is derived from an EMBL/GenBank/DDBJ whole genome shotgun (WGS) entry which is preliminary data.</text>
</comment>
<keyword evidence="3" id="KW-1185">Reference proteome</keyword>
<organism evidence="2 3">
    <name type="scientific">Plectosphaerella plurivora</name>
    <dbReference type="NCBI Taxonomy" id="936078"/>
    <lineage>
        <taxon>Eukaryota</taxon>
        <taxon>Fungi</taxon>
        <taxon>Dikarya</taxon>
        <taxon>Ascomycota</taxon>
        <taxon>Pezizomycotina</taxon>
        <taxon>Sordariomycetes</taxon>
        <taxon>Hypocreomycetidae</taxon>
        <taxon>Glomerellales</taxon>
        <taxon>Plectosphaerellaceae</taxon>
        <taxon>Plectosphaerella</taxon>
    </lineage>
</organism>
<reference evidence="2" key="1">
    <citation type="journal article" date="2021" name="Nat. Commun.">
        <title>Genetic determinants of endophytism in the Arabidopsis root mycobiome.</title>
        <authorList>
            <person name="Mesny F."/>
            <person name="Miyauchi S."/>
            <person name="Thiergart T."/>
            <person name="Pickel B."/>
            <person name="Atanasova L."/>
            <person name="Karlsson M."/>
            <person name="Huettel B."/>
            <person name="Barry K.W."/>
            <person name="Haridas S."/>
            <person name="Chen C."/>
            <person name="Bauer D."/>
            <person name="Andreopoulos W."/>
            <person name="Pangilinan J."/>
            <person name="LaButti K."/>
            <person name="Riley R."/>
            <person name="Lipzen A."/>
            <person name="Clum A."/>
            <person name="Drula E."/>
            <person name="Henrissat B."/>
            <person name="Kohler A."/>
            <person name="Grigoriev I.V."/>
            <person name="Martin F.M."/>
            <person name="Hacquard S."/>
        </authorList>
    </citation>
    <scope>NUCLEOTIDE SEQUENCE</scope>
    <source>
        <strain evidence="2">MPI-SDFR-AT-0117</strain>
    </source>
</reference>
<dbReference type="Proteomes" id="UP000770015">
    <property type="component" value="Unassembled WGS sequence"/>
</dbReference>
<accession>A0A9P8VD16</accession>
<evidence type="ECO:0000313" key="3">
    <source>
        <dbReference type="Proteomes" id="UP000770015"/>
    </source>
</evidence>
<feature type="region of interest" description="Disordered" evidence="1">
    <location>
        <begin position="512"/>
        <end position="532"/>
    </location>
</feature>
<sequence length="567" mass="63993">MMSSPLSEPLAGLSTPSSYATAAQTPAAMPRDVEKTSPEPYSKLRRLPTELERQCQIFMEEQLYINALQMYNQMLVSGQTRLEGPKKSTIVAPPSQLALILTLTVHPHRTTRLKEKEDIDIVSFAWTYLRNLLEIAGPINADFETAFRYVDRDSRRRASSVEMADGADGRIHSKYASTDSLFHCAQDFWSVVGWTFNCSVLFTERWKFWRPWLDFMIMCIEADWIQRHDLDESATAEAGGVASLTNRRGSLLMSYVRSAGSGRSRAVHIVRALFADGGQTSRRLFREIFRNETKELTEGNQTDLVGSVDLDNDDYGGYMNFTDSEGEQDATRATPKTPKTPHTPQTMLTSEIPNGIAESVSLRLRLWDMLAVAACVLPDEMVGLDKLGLELSRQLREKPTNVFQLYLNELRKIATYSHQHRQVVDVVLQDLYNELLPSTYADPQKYQDPEHEGVYLTPLVLVRCYLPWAAEKNDLDDNARVALLDEAALLLVDADQLVATKGVREAAEKGIQARKAKAEGPKKRGRRAANAQPNRRELYLKETIELSGERMLAYINCLQDLHAGKLE</sequence>
<feature type="compositionally biased region" description="Low complexity" evidence="1">
    <location>
        <begin position="334"/>
        <end position="344"/>
    </location>
</feature>
<proteinExistence type="predicted"/>
<dbReference type="EMBL" id="JAGSXJ010000011">
    <property type="protein sequence ID" value="KAH6687462.1"/>
    <property type="molecule type" value="Genomic_DNA"/>
</dbReference>
<protein>
    <submittedName>
        <fullName evidence="2">Uncharacterized protein</fullName>
    </submittedName>
</protein>
<evidence type="ECO:0000256" key="1">
    <source>
        <dbReference type="SAM" id="MobiDB-lite"/>
    </source>
</evidence>
<feature type="region of interest" description="Disordered" evidence="1">
    <location>
        <begin position="1"/>
        <end position="45"/>
    </location>
</feature>
<name>A0A9P8VD16_9PEZI</name>
<dbReference type="AlphaFoldDB" id="A0A9P8VD16"/>
<feature type="compositionally biased region" description="Polar residues" evidence="1">
    <location>
        <begin position="14"/>
        <end position="24"/>
    </location>
</feature>
<dbReference type="OrthoDB" id="9972657at2759"/>
<evidence type="ECO:0000313" key="2">
    <source>
        <dbReference type="EMBL" id="KAH6687462.1"/>
    </source>
</evidence>